<protein>
    <submittedName>
        <fullName evidence="2">Uncharacterized protein</fullName>
    </submittedName>
</protein>
<feature type="region of interest" description="Disordered" evidence="1">
    <location>
        <begin position="23"/>
        <end position="42"/>
    </location>
</feature>
<evidence type="ECO:0000313" key="3">
    <source>
        <dbReference type="Proteomes" id="UP000244073"/>
    </source>
</evidence>
<evidence type="ECO:0000313" key="2">
    <source>
        <dbReference type="EMBL" id="PTU17153.1"/>
    </source>
</evidence>
<feature type="compositionally biased region" description="Low complexity" evidence="1">
    <location>
        <begin position="107"/>
        <end position="125"/>
    </location>
</feature>
<dbReference type="AlphaFoldDB" id="A0A2T5LLJ7"/>
<gene>
    <name evidence="2" type="ORF">P175DRAFT_0488174</name>
</gene>
<dbReference type="GeneID" id="63812571"/>
<dbReference type="RefSeq" id="XP_040748545.1">
    <property type="nucleotide sequence ID" value="XM_040895689.1"/>
</dbReference>
<dbReference type="EMBL" id="MSFN02000012">
    <property type="protein sequence ID" value="PTU17153.1"/>
    <property type="molecule type" value="Genomic_DNA"/>
</dbReference>
<dbReference type="OrthoDB" id="5329403at2759"/>
<accession>A0A2T5LLJ7</accession>
<organism evidence="2 3">
    <name type="scientific">Aspergillus ochraceoroseus IBT 24754</name>
    <dbReference type="NCBI Taxonomy" id="1392256"/>
    <lineage>
        <taxon>Eukaryota</taxon>
        <taxon>Fungi</taxon>
        <taxon>Dikarya</taxon>
        <taxon>Ascomycota</taxon>
        <taxon>Pezizomycotina</taxon>
        <taxon>Eurotiomycetes</taxon>
        <taxon>Eurotiomycetidae</taxon>
        <taxon>Eurotiales</taxon>
        <taxon>Aspergillaceae</taxon>
        <taxon>Aspergillus</taxon>
        <taxon>Aspergillus subgen. Nidulantes</taxon>
    </lineage>
</organism>
<evidence type="ECO:0000256" key="1">
    <source>
        <dbReference type="SAM" id="MobiDB-lite"/>
    </source>
</evidence>
<feature type="region of interest" description="Disordered" evidence="1">
    <location>
        <begin position="102"/>
        <end position="125"/>
    </location>
</feature>
<dbReference type="VEuPathDB" id="FungiDB:P175DRAFT_0488174"/>
<comment type="caution">
    <text evidence="2">The sequence shown here is derived from an EMBL/GenBank/DDBJ whole genome shotgun (WGS) entry which is preliminary data.</text>
</comment>
<proteinExistence type="predicted"/>
<sequence>MGPHVYSFTRGYGSGVTGLSAVQEQQPGETTKRPESPASTVDTVRVTQLQCQTHGRSLCQFSSSCCVHKPVTDCGCPPKHSCCCTHHFGDCCHCVQTPPSEGDGDTSRTVTPSAAPAPATSADTTTVVMTPPSVSPIDQSELNFEDAALLSRYLVQRLERSELCDFHITLRSKQDLFWPLTFLTHKVVVARSPLIHTVLQADPHYHTLGEIVCLSSDNFCLVKPFELVVQYLYGLPLLRADHLQPITLGALGYDPLPNQDGKGAEPVYPFSLPAAMVDLALCYGACGAFFYLPPVVNAGFNIALGLLGWETVEWILHFGLHIERYAVTMDTDPETPYPLPFLRNRWAPRLITAALEFVIKHITADFALYRPAQSDNIPDRIPYFLRVKFGTLPKPDPLAAPPSGGPSTEPENPAPEVLVPSIVLLGLPFAQLQVVFTMMAARRVLSNSLAQGIIMEREARRLRALKAKAKQSEEDNAEEEVPEEVQELGYREFYSSKGKFSESSEVEMEITLEREWVGFE</sequence>
<dbReference type="Proteomes" id="UP000244073">
    <property type="component" value="Unassembled WGS sequence"/>
</dbReference>
<reference evidence="2 3" key="1">
    <citation type="journal article" date="2018" name="Proc. Natl. Acad. Sci. U.S.A.">
        <title>Linking secondary metabolites to gene clusters through genome sequencing of six diverse Aspergillus species.</title>
        <authorList>
            <person name="Kaerboelling I."/>
            <person name="Vesth T.C."/>
            <person name="Frisvad J.C."/>
            <person name="Nybo J.L."/>
            <person name="Theobald S."/>
            <person name="Kuo A."/>
            <person name="Bowyer P."/>
            <person name="Matsuda Y."/>
            <person name="Mondo S."/>
            <person name="Lyhne E.K."/>
            <person name="Kogle M.E."/>
            <person name="Clum A."/>
            <person name="Lipzen A."/>
            <person name="Salamov A."/>
            <person name="Ngan C.Y."/>
            <person name="Daum C."/>
            <person name="Chiniquy J."/>
            <person name="Barry K."/>
            <person name="LaButti K."/>
            <person name="Haridas S."/>
            <person name="Simmons B.A."/>
            <person name="Magnuson J.K."/>
            <person name="Mortensen U.H."/>
            <person name="Larsen T.O."/>
            <person name="Grigoriev I.V."/>
            <person name="Baker S.E."/>
            <person name="Andersen M.R."/>
        </authorList>
    </citation>
    <scope>NUCLEOTIDE SEQUENCE [LARGE SCALE GENOMIC DNA]</scope>
    <source>
        <strain evidence="2 3">IBT 24754</strain>
    </source>
</reference>
<name>A0A2T5LLJ7_9EURO</name>